<reference evidence="2 3" key="1">
    <citation type="submission" date="2016-08" db="EMBL/GenBank/DDBJ databases">
        <title>Hymenobacter coccineus sp. nov., Hymenobacter lapidarius sp. nov. and Hymenobacter glacialis sp. nov., isolated from Antarctic soil.</title>
        <authorList>
            <person name="Sedlacek I."/>
            <person name="Kralova S."/>
            <person name="Kyrova K."/>
            <person name="Maslanova I."/>
            <person name="Stankova E."/>
            <person name="Vrbovska V."/>
            <person name="Nemec M."/>
            <person name="Bartak M."/>
            <person name="Svec P."/>
            <person name="Busse H.-J."/>
            <person name="Pantucek R."/>
        </authorList>
    </citation>
    <scope>NUCLEOTIDE SEQUENCE [LARGE SCALE GENOMIC DNA]</scope>
    <source>
        <strain evidence="2 3">CCM 8649</strain>
    </source>
</reference>
<sequence length="59" mass="6448">MPPAPWQADQSAGQKTGGKPGGNRCFRVVIVVPGTMAQRGTARWPAFFLAYVLFLRKTL</sequence>
<accession>A0A1G1TIA7</accession>
<dbReference type="Proteomes" id="UP000177506">
    <property type="component" value="Unassembled WGS sequence"/>
</dbReference>
<protein>
    <submittedName>
        <fullName evidence="2">Uncharacterized protein</fullName>
    </submittedName>
</protein>
<keyword evidence="3" id="KW-1185">Reference proteome</keyword>
<evidence type="ECO:0000313" key="3">
    <source>
        <dbReference type="Proteomes" id="UP000177506"/>
    </source>
</evidence>
<feature type="region of interest" description="Disordered" evidence="1">
    <location>
        <begin position="1"/>
        <end position="23"/>
    </location>
</feature>
<proteinExistence type="predicted"/>
<comment type="caution">
    <text evidence="2">The sequence shown here is derived from an EMBL/GenBank/DDBJ whole genome shotgun (WGS) entry which is preliminary data.</text>
</comment>
<organism evidence="2 3">
    <name type="scientific">Hymenobacter coccineus</name>
    <dbReference type="NCBI Taxonomy" id="1908235"/>
    <lineage>
        <taxon>Bacteria</taxon>
        <taxon>Pseudomonadati</taxon>
        <taxon>Bacteroidota</taxon>
        <taxon>Cytophagia</taxon>
        <taxon>Cytophagales</taxon>
        <taxon>Hymenobacteraceae</taxon>
        <taxon>Hymenobacter</taxon>
    </lineage>
</organism>
<gene>
    <name evidence="2" type="ORF">BEN49_22370</name>
</gene>
<name>A0A1G1TIA7_9BACT</name>
<dbReference type="EMBL" id="MDZA01000131">
    <property type="protein sequence ID" value="OGX90578.1"/>
    <property type="molecule type" value="Genomic_DNA"/>
</dbReference>
<evidence type="ECO:0000313" key="2">
    <source>
        <dbReference type="EMBL" id="OGX90578.1"/>
    </source>
</evidence>
<dbReference type="AlphaFoldDB" id="A0A1G1TIA7"/>
<evidence type="ECO:0000256" key="1">
    <source>
        <dbReference type="SAM" id="MobiDB-lite"/>
    </source>
</evidence>